<name>A0ABU9YGM9_9PROT</name>
<dbReference type="Proteomes" id="UP001413721">
    <property type="component" value="Unassembled WGS sequence"/>
</dbReference>
<sequence>MFSGYRPAYLRALHVLAEASLRLKQAGVARPVLVGGAAVEFYSAAAFVSGDFDLVIPDQAALEAVLCEIGFERPDDGTRGLQHVALNIAVEVVGRALLDGMGAMDRVVAITVAPGLPLLFIGCEDLIADRVAQADAGRHLDQDRFAQAAVLYRMLGDRLDRSYLDQQIRQQAAGRTLAWFEGEVNARLG</sequence>
<reference evidence="1 2" key="1">
    <citation type="submission" date="2024-03" db="EMBL/GenBank/DDBJ databases">
        <title>High-quality draft genome sequencing of Tistrella sp. BH-R2-4.</title>
        <authorList>
            <person name="Dong C."/>
        </authorList>
    </citation>
    <scope>NUCLEOTIDE SEQUENCE [LARGE SCALE GENOMIC DNA]</scope>
    <source>
        <strain evidence="1 2">BH-R2-4</strain>
    </source>
</reference>
<gene>
    <name evidence="1" type="ORF">WG926_05755</name>
</gene>
<proteinExistence type="predicted"/>
<keyword evidence="2" id="KW-1185">Reference proteome</keyword>
<dbReference type="EMBL" id="JBBKTW010000002">
    <property type="protein sequence ID" value="MEN2987800.1"/>
    <property type="molecule type" value="Genomic_DNA"/>
</dbReference>
<organism evidence="1 2">
    <name type="scientific">Tistrella arctica</name>
    <dbReference type="NCBI Taxonomy" id="3133430"/>
    <lineage>
        <taxon>Bacteria</taxon>
        <taxon>Pseudomonadati</taxon>
        <taxon>Pseudomonadota</taxon>
        <taxon>Alphaproteobacteria</taxon>
        <taxon>Geminicoccales</taxon>
        <taxon>Geminicoccaceae</taxon>
        <taxon>Tistrella</taxon>
    </lineage>
</organism>
<protein>
    <recommendedName>
        <fullName evidence="3">Nucleotidyltransferase family protein</fullName>
    </recommendedName>
</protein>
<evidence type="ECO:0000313" key="2">
    <source>
        <dbReference type="Proteomes" id="UP001413721"/>
    </source>
</evidence>
<dbReference type="RefSeq" id="WP_345936934.1">
    <property type="nucleotide sequence ID" value="NZ_JBBKTW010000002.1"/>
</dbReference>
<accession>A0ABU9YGM9</accession>
<evidence type="ECO:0008006" key="3">
    <source>
        <dbReference type="Google" id="ProtNLM"/>
    </source>
</evidence>
<evidence type="ECO:0000313" key="1">
    <source>
        <dbReference type="EMBL" id="MEN2987800.1"/>
    </source>
</evidence>
<comment type="caution">
    <text evidence="1">The sequence shown here is derived from an EMBL/GenBank/DDBJ whole genome shotgun (WGS) entry which is preliminary data.</text>
</comment>